<dbReference type="OrthoDB" id="7366553at2"/>
<gene>
    <name evidence="1" type="ORF">CU669_10120</name>
</gene>
<dbReference type="EMBL" id="PGTO01000006">
    <property type="protein sequence ID" value="RAU22041.1"/>
    <property type="molecule type" value="Genomic_DNA"/>
</dbReference>
<reference evidence="1 2" key="1">
    <citation type="submission" date="2017-11" db="EMBL/GenBank/DDBJ databases">
        <title>Draft genome sequence of magnetotactic bacterium Magnetospirillum kuznetsovii LBB-42.</title>
        <authorList>
            <person name="Grouzdev D.S."/>
            <person name="Rysina M.S."/>
            <person name="Baslerov R.V."/>
            <person name="Koziaeva V."/>
        </authorList>
    </citation>
    <scope>NUCLEOTIDE SEQUENCE [LARGE SCALE GENOMIC DNA]</scope>
    <source>
        <strain evidence="1 2">LBB-42</strain>
    </source>
</reference>
<organism evidence="1 2">
    <name type="scientific">Paramagnetospirillum kuznetsovii</name>
    <dbReference type="NCBI Taxonomy" id="2053833"/>
    <lineage>
        <taxon>Bacteria</taxon>
        <taxon>Pseudomonadati</taxon>
        <taxon>Pseudomonadota</taxon>
        <taxon>Alphaproteobacteria</taxon>
        <taxon>Rhodospirillales</taxon>
        <taxon>Magnetospirillaceae</taxon>
        <taxon>Paramagnetospirillum</taxon>
    </lineage>
</organism>
<sequence>MVGFFKNLFGAKPPVKAPAKPTPKPIAKAAAAMGEDRAALLKQAQQVHRAKRKILDHLSDEDRAKLVGMAILTFLNDGREPDSKK</sequence>
<keyword evidence="2" id="KW-1185">Reference proteome</keyword>
<dbReference type="RefSeq" id="WP_112144278.1">
    <property type="nucleotide sequence ID" value="NZ_PGTO01000006.1"/>
</dbReference>
<protein>
    <submittedName>
        <fullName evidence="1">Uncharacterized protein</fullName>
    </submittedName>
</protein>
<name>A0A364NY89_9PROT</name>
<evidence type="ECO:0000313" key="1">
    <source>
        <dbReference type="EMBL" id="RAU22041.1"/>
    </source>
</evidence>
<proteinExistence type="predicted"/>
<accession>A0A364NY89</accession>
<evidence type="ECO:0000313" key="2">
    <source>
        <dbReference type="Proteomes" id="UP000251075"/>
    </source>
</evidence>
<comment type="caution">
    <text evidence="1">The sequence shown here is derived from an EMBL/GenBank/DDBJ whole genome shotgun (WGS) entry which is preliminary data.</text>
</comment>
<dbReference type="Proteomes" id="UP000251075">
    <property type="component" value="Unassembled WGS sequence"/>
</dbReference>
<dbReference type="AlphaFoldDB" id="A0A364NY89"/>